<dbReference type="AlphaFoldDB" id="A0A9P1FTF8"/>
<sequence length="203" mass="22272">MNSYFDAVVGDDDEKEQNKVEVAELQNSQEEVPKLQRQLVEVEGQLAAALAEVTHLKAEKELSEALVQDLQQALAKAEDQVSFCEKRLAEVEARNSQTLADLAAAEADGSQVKDLQEQSTAARAAMADLVTDKEESLATIKNGSLSQAQEQELPPMPLAPPESRMEGDELWNATANDRRDFFHRTNTPSNDEGEPAGLPLQTR</sequence>
<keyword evidence="5" id="KW-1185">Reference proteome</keyword>
<gene>
    <name evidence="3" type="ORF">C1SCF055_LOCUS13178</name>
</gene>
<accession>A0A9P1FTF8</accession>
<evidence type="ECO:0000256" key="2">
    <source>
        <dbReference type="SAM" id="MobiDB-lite"/>
    </source>
</evidence>
<feature type="region of interest" description="Disordered" evidence="2">
    <location>
        <begin position="135"/>
        <end position="203"/>
    </location>
</feature>
<evidence type="ECO:0000313" key="4">
    <source>
        <dbReference type="EMBL" id="CAL4773074.1"/>
    </source>
</evidence>
<dbReference type="EMBL" id="CAMXCT030001016">
    <property type="protein sequence ID" value="CAL4773074.1"/>
    <property type="molecule type" value="Genomic_DNA"/>
</dbReference>
<reference evidence="4 5" key="2">
    <citation type="submission" date="2024-05" db="EMBL/GenBank/DDBJ databases">
        <authorList>
            <person name="Chen Y."/>
            <person name="Shah S."/>
            <person name="Dougan E. K."/>
            <person name="Thang M."/>
            <person name="Chan C."/>
        </authorList>
    </citation>
    <scope>NUCLEOTIDE SEQUENCE [LARGE SCALE GENOMIC DNA]</scope>
</reference>
<comment type="caution">
    <text evidence="3">The sequence shown here is derived from an EMBL/GenBank/DDBJ whole genome shotgun (WGS) entry which is preliminary data.</text>
</comment>
<name>A0A9P1FTF8_9DINO</name>
<feature type="non-terminal residue" evidence="3">
    <location>
        <position position="203"/>
    </location>
</feature>
<reference evidence="3" key="1">
    <citation type="submission" date="2022-10" db="EMBL/GenBank/DDBJ databases">
        <authorList>
            <person name="Chen Y."/>
            <person name="Dougan E. K."/>
            <person name="Chan C."/>
            <person name="Rhodes N."/>
            <person name="Thang M."/>
        </authorList>
    </citation>
    <scope>NUCLEOTIDE SEQUENCE</scope>
</reference>
<dbReference type="EMBL" id="CAMXCT020001016">
    <property type="protein sequence ID" value="CAL1139137.1"/>
    <property type="molecule type" value="Genomic_DNA"/>
</dbReference>
<protein>
    <submittedName>
        <fullName evidence="3">Uncharacterized protein</fullName>
    </submittedName>
</protein>
<organism evidence="3">
    <name type="scientific">Cladocopium goreaui</name>
    <dbReference type="NCBI Taxonomy" id="2562237"/>
    <lineage>
        <taxon>Eukaryota</taxon>
        <taxon>Sar</taxon>
        <taxon>Alveolata</taxon>
        <taxon>Dinophyceae</taxon>
        <taxon>Suessiales</taxon>
        <taxon>Symbiodiniaceae</taxon>
        <taxon>Cladocopium</taxon>
    </lineage>
</organism>
<feature type="coiled-coil region" evidence="1">
    <location>
        <begin position="25"/>
        <end position="108"/>
    </location>
</feature>
<evidence type="ECO:0000256" key="1">
    <source>
        <dbReference type="SAM" id="Coils"/>
    </source>
</evidence>
<dbReference type="Proteomes" id="UP001152797">
    <property type="component" value="Unassembled WGS sequence"/>
</dbReference>
<proteinExistence type="predicted"/>
<dbReference type="EMBL" id="CAMXCT010001016">
    <property type="protein sequence ID" value="CAI3985762.1"/>
    <property type="molecule type" value="Genomic_DNA"/>
</dbReference>
<evidence type="ECO:0000313" key="3">
    <source>
        <dbReference type="EMBL" id="CAI3985762.1"/>
    </source>
</evidence>
<evidence type="ECO:0000313" key="5">
    <source>
        <dbReference type="Proteomes" id="UP001152797"/>
    </source>
</evidence>
<keyword evidence="1" id="KW-0175">Coiled coil</keyword>
<feature type="compositionally biased region" description="Polar residues" evidence="2">
    <location>
        <begin position="139"/>
        <end position="150"/>
    </location>
</feature>